<reference evidence="2" key="3">
    <citation type="submission" date="2019-04" db="EMBL/GenBank/DDBJ databases">
        <authorList>
            <person name="Howe K."/>
            <person name="Paulini M."/>
            <person name="Williams G."/>
        </authorList>
    </citation>
    <scope>NUCLEOTIDE SEQUENCE [LARGE SCALE GENOMIC DNA]</scope>
    <source>
        <strain evidence="2">FR3</strain>
    </source>
</reference>
<dbReference type="CTD" id="66057778"/>
<organism evidence="1">
    <name type="scientific">Brugia malayi</name>
    <name type="common">Filarial nematode worm</name>
    <dbReference type="NCBI Taxonomy" id="6279"/>
    <lineage>
        <taxon>Eukaryota</taxon>
        <taxon>Metazoa</taxon>
        <taxon>Ecdysozoa</taxon>
        <taxon>Nematoda</taxon>
        <taxon>Chromadorea</taxon>
        <taxon>Rhabditida</taxon>
        <taxon>Spirurina</taxon>
        <taxon>Spiruromorpha</taxon>
        <taxon>Filarioidea</taxon>
        <taxon>Onchocercidae</taxon>
        <taxon>Brugia</taxon>
    </lineage>
</organism>
<reference evidence="1" key="2">
    <citation type="submission" date="2012-12" db="EMBL/GenBank/DDBJ databases">
        <authorList>
            <person name="Gao Y.W."/>
            <person name="Fan S.T."/>
            <person name="Sun H.T."/>
            <person name="Wang Z."/>
            <person name="Gao X.L."/>
            <person name="Li Y.G."/>
            <person name="Wang T.C."/>
            <person name="Zhang K."/>
            <person name="Xu W.W."/>
            <person name="Yu Z.J."/>
            <person name="Xia X.Z."/>
        </authorList>
    </citation>
    <scope>NUCLEOTIDE SEQUENCE</scope>
    <source>
        <strain evidence="1">FR3</strain>
    </source>
</reference>
<proteinExistence type="predicted"/>
<dbReference type="EMBL" id="CAAKNF010000196">
    <property type="protein sequence ID" value="VIO89166.1"/>
    <property type="molecule type" value="Genomic_DNA"/>
</dbReference>
<accession>A0A4E9EZM4</accession>
<dbReference type="KEGG" id="bmy:BM_BM13126"/>
<name>A0A0J9XWX4_BRUMA</name>
<reference evidence="4" key="4">
    <citation type="submission" date="2019-12" db="UniProtKB">
        <authorList>
            <consortium name="WormBaseParasite"/>
        </authorList>
    </citation>
    <scope>IDENTIFICATION</scope>
</reference>
<dbReference type="GeneID" id="66057778"/>
<dbReference type="WBParaSite" id="Bm13126.1">
    <property type="protein sequence ID" value="Bm13126.1"/>
    <property type="gene ID" value="WBGene00233387"/>
</dbReference>
<gene>
    <name evidence="1 4 5" type="ORF">Bm13126</name>
    <name evidence="2" type="ORF">BM_BM13126</name>
    <name evidence="1" type="ORF">BM_Bm13126</name>
</gene>
<accession>A0A0J9XWX4</accession>
<sequence>MSSLADFTLSQFWQCLGNSQERIHLPFIKAGTTWFCWMKPTEKVSEIITCIEEFSQILTELREYETNKSRSDCSN</sequence>
<dbReference type="AlphaFoldDB" id="A0A0J9XWX4"/>
<dbReference type="RefSeq" id="XP_042931339.1">
    <property type="nucleotide sequence ID" value="XM_043075405.1"/>
</dbReference>
<dbReference type="Proteomes" id="UP000006672">
    <property type="component" value="Unassembled WGS sequence"/>
</dbReference>
<evidence type="ECO:0000313" key="2">
    <source>
        <dbReference type="EMBL" id="VIO89166.1"/>
    </source>
</evidence>
<evidence type="ECO:0000313" key="3">
    <source>
        <dbReference type="Proteomes" id="UP000006672"/>
    </source>
</evidence>
<evidence type="ECO:0000313" key="1">
    <source>
        <dbReference type="EMBL" id="CDP97513.1"/>
    </source>
</evidence>
<protein>
    <submittedName>
        <fullName evidence="1 4">Bm13126</fullName>
    </submittedName>
</protein>
<dbReference type="WormBase" id="Bm13126">
    <property type="protein sequence ID" value="BM33306"/>
    <property type="gene ID" value="WBGene00233387"/>
</dbReference>
<keyword evidence="3" id="KW-1185">Reference proteome</keyword>
<evidence type="ECO:0000313" key="5">
    <source>
        <dbReference type="WormBase" id="Bm13126"/>
    </source>
</evidence>
<reference evidence="1 3" key="1">
    <citation type="journal article" date="2007" name="Science">
        <title>Draft genome of the filarial nematode parasite Brugia malayi.</title>
        <authorList>
            <person name="Ghedin E."/>
            <person name="Wang S."/>
            <person name="Spiro D."/>
            <person name="Caler E."/>
            <person name="Zhao Q."/>
            <person name="Crabtree J."/>
            <person name="Allen J.E."/>
            <person name="Delcher A.L."/>
            <person name="Guiliano D.B."/>
            <person name="Miranda-Saavedra D."/>
            <person name="Angiuoli S.V."/>
            <person name="Creasy T."/>
            <person name="Amedeo P."/>
            <person name="Haas B."/>
            <person name="El-Sayed N.M."/>
            <person name="Wortman J.R."/>
            <person name="Feldblyum T."/>
            <person name="Tallon L."/>
            <person name="Schatz M."/>
            <person name="Shumway M."/>
            <person name="Koo H."/>
            <person name="Salzberg S.L."/>
            <person name="Schobel S."/>
            <person name="Pertea M."/>
            <person name="Pop M."/>
            <person name="White O."/>
            <person name="Barton G.J."/>
            <person name="Carlow C.K."/>
            <person name="Crawford M.J."/>
            <person name="Daub J."/>
            <person name="Dimmic M.W."/>
            <person name="Estes C.F."/>
            <person name="Foster J.M."/>
            <person name="Ganatra M."/>
            <person name="Gregory W.F."/>
            <person name="Johnson N.M."/>
            <person name="Jin J."/>
            <person name="Komuniecki R."/>
            <person name="Korf I."/>
            <person name="Kumar S."/>
            <person name="Laney S."/>
            <person name="Li B.W."/>
            <person name="Li W."/>
            <person name="Lindblom T.H."/>
            <person name="Lustigman S."/>
            <person name="Ma D."/>
            <person name="Maina C.V."/>
            <person name="Martin D.M."/>
            <person name="McCarter J.P."/>
            <person name="McReynolds L."/>
            <person name="Mitreva M."/>
            <person name="Nutman T.B."/>
            <person name="Parkinson J."/>
            <person name="Peregrin-Alvarez J.M."/>
            <person name="Poole C."/>
            <person name="Ren Q."/>
            <person name="Saunders L."/>
            <person name="Sluder A.E."/>
            <person name="Smith K."/>
            <person name="Stanke M."/>
            <person name="Unnasch T.R."/>
            <person name="Ware J."/>
            <person name="Wei A.D."/>
            <person name="Weil G."/>
            <person name="Williams D.J."/>
            <person name="Zhang Y."/>
            <person name="Williams S.A."/>
            <person name="Fraser-Liggett C."/>
            <person name="Slatko B."/>
            <person name="Blaxter M.L."/>
            <person name="Scott A.L."/>
        </authorList>
    </citation>
    <scope>NUCLEOTIDE SEQUENCE</scope>
    <source>
        <strain evidence="1 3">FR3</strain>
    </source>
</reference>
<evidence type="ECO:0000313" key="4">
    <source>
        <dbReference type="WBParaSite" id="Bm13126.1"/>
    </source>
</evidence>
<dbReference type="EMBL" id="LN856986">
    <property type="protein sequence ID" value="CDP97513.1"/>
    <property type="molecule type" value="Genomic_DNA"/>
</dbReference>